<evidence type="ECO:0000313" key="7">
    <source>
        <dbReference type="Proteomes" id="UP000790833"/>
    </source>
</evidence>
<dbReference type="GeneID" id="66113778"/>
<dbReference type="InterPro" id="IPR013946">
    <property type="entry name" value="NCA2-like"/>
</dbReference>
<keyword evidence="7" id="KW-1185">Reference proteome</keyword>
<accession>A0A9P7V9J2</accession>
<dbReference type="Proteomes" id="UP000790833">
    <property type="component" value="Unassembled WGS sequence"/>
</dbReference>
<reference evidence="6" key="1">
    <citation type="submission" date="2021-03" db="EMBL/GenBank/DDBJ databases">
        <authorList>
            <person name="Palmer J.M."/>
        </authorList>
    </citation>
    <scope>NUCLEOTIDE SEQUENCE</scope>
    <source>
        <strain evidence="6">ARV_011</strain>
    </source>
</reference>
<evidence type="ECO:0000256" key="3">
    <source>
        <dbReference type="ARBA" id="ARBA00022989"/>
    </source>
</evidence>
<evidence type="ECO:0000256" key="2">
    <source>
        <dbReference type="ARBA" id="ARBA00022692"/>
    </source>
</evidence>
<comment type="caution">
    <text evidence="6">The sequence shown here is derived from an EMBL/GenBank/DDBJ whole genome shotgun (WGS) entry which is preliminary data.</text>
</comment>
<dbReference type="RefSeq" id="XP_043049262.1">
    <property type="nucleotide sequence ID" value="XM_043191250.1"/>
</dbReference>
<dbReference type="GO" id="GO:0005741">
    <property type="term" value="C:mitochondrial outer membrane"/>
    <property type="evidence" value="ECO:0007669"/>
    <property type="project" value="TreeGrafter"/>
</dbReference>
<dbReference type="AlphaFoldDB" id="A0A9P7V9J2"/>
<dbReference type="PANTHER" id="PTHR28234:SF1">
    <property type="entry name" value="NUCLEAR CONTROL OF ATPASE PROTEIN 2"/>
    <property type="match status" value="1"/>
</dbReference>
<keyword evidence="5" id="KW-0472">Membrane</keyword>
<evidence type="ECO:0000256" key="4">
    <source>
        <dbReference type="ARBA" id="ARBA00023128"/>
    </source>
</evidence>
<keyword evidence="2" id="KW-0812">Transmembrane</keyword>
<sequence length="630" mass="71875">MDLLFPGLKGARSTRTLRQTIDVINTHSVLSQKFQGDFDEVIEKFNHFLADDLTKWNGNVADVYYALGLDNFHLSKVALIPVAELFKLYGEVISSVERNNNRNSREVEKLLEVMDLLMVLILRLKVSNTYILQSLMLKSQLIYWEDIRNSTRNKLLYTVQTSPLRIWNWLKVVYSHVVPHVNNFGTGIRNCQLHDLSTDVYQVGSILAEEFHKVVHTTKPIVSKFELSNWSNWGHYLKELITLPIAIVDLELTSKVDRLNGNIKNNCQILNDYFIHDASSHTSNGSESLLKLLSTETNTTETGFGPNSKYDILSSSPIVAMFNGYLSLIGTIDSQSTPPPSWLTRHWPVVLVALFWGPSTITSAYQNRYYILEWITKNIVDSVYGFITNWVVTPIKQMVGILQNDTNDMISILSKETLASDLDSLERMFIDYLHDQGEAVNINEVHQMVKNGDMTLIMSDYEQNIRSPLRSMVKGTLVRSLLIQLQKTKVDGALAISGIDKLIKSQQLVFGVVSIAPSMLIIYQVWNWLRNSESRKLIFVNGKQLNLVVVKCLNNIENCIYEGNDGELFVEVMNLVLLDNGQPNHYIPKLLQLDWITDLTGLTTTDKYPTKQDKLLLMNKIWNVYGGYLR</sequence>
<dbReference type="OrthoDB" id="413313at2759"/>
<name>A0A9P7V9J2_9ASCO</name>
<comment type="subcellular location">
    <subcellularLocation>
        <location evidence="1">Mitochondrion membrane</location>
        <topology evidence="1">Multi-pass membrane protein</topology>
    </subcellularLocation>
</comment>
<keyword evidence="4" id="KW-0496">Mitochondrion</keyword>
<dbReference type="EMBL" id="JAHMUF010000010">
    <property type="protein sequence ID" value="KAG7193714.1"/>
    <property type="molecule type" value="Genomic_DNA"/>
</dbReference>
<dbReference type="PANTHER" id="PTHR28234">
    <property type="entry name" value="NUCLEAR CONTROL OF ATPASE PROTEIN 2"/>
    <property type="match status" value="1"/>
</dbReference>
<evidence type="ECO:0000256" key="1">
    <source>
        <dbReference type="ARBA" id="ARBA00004225"/>
    </source>
</evidence>
<keyword evidence="3" id="KW-1133">Transmembrane helix</keyword>
<dbReference type="Pfam" id="PF08637">
    <property type="entry name" value="NCA2"/>
    <property type="match status" value="1"/>
</dbReference>
<evidence type="ECO:0000313" key="6">
    <source>
        <dbReference type="EMBL" id="KAG7193714.1"/>
    </source>
</evidence>
<organism evidence="6 7">
    <name type="scientific">Scheffersomyces spartinae</name>
    <dbReference type="NCBI Taxonomy" id="45513"/>
    <lineage>
        <taxon>Eukaryota</taxon>
        <taxon>Fungi</taxon>
        <taxon>Dikarya</taxon>
        <taxon>Ascomycota</taxon>
        <taxon>Saccharomycotina</taxon>
        <taxon>Pichiomycetes</taxon>
        <taxon>Debaryomycetaceae</taxon>
        <taxon>Scheffersomyces</taxon>
    </lineage>
</organism>
<evidence type="ECO:0000256" key="5">
    <source>
        <dbReference type="ARBA" id="ARBA00023136"/>
    </source>
</evidence>
<gene>
    <name evidence="6" type="primary">NCA2</name>
    <name evidence="6" type="ORF">KQ657_000404</name>
</gene>
<protein>
    <submittedName>
        <fullName evidence="6">Nuclear control of ATPase protein 2</fullName>
    </submittedName>
</protein>
<proteinExistence type="predicted"/>